<dbReference type="Proteomes" id="UP000315648">
    <property type="component" value="Unassembled WGS sequence"/>
</dbReference>
<dbReference type="EMBL" id="VMBG01000001">
    <property type="protein sequence ID" value="TSJ79029.1"/>
    <property type="molecule type" value="Genomic_DNA"/>
</dbReference>
<name>A0A556QQY2_9BACT</name>
<dbReference type="PANTHER" id="PTHR13627:SF31">
    <property type="entry name" value="RIBITOL 5-PHOSPHATE TRANSFERASE FKRP"/>
    <property type="match status" value="1"/>
</dbReference>
<dbReference type="AlphaFoldDB" id="A0A556QQY2"/>
<dbReference type="PANTHER" id="PTHR13627">
    <property type="entry name" value="FUKUTIN RELATED PROTEIN"/>
    <property type="match status" value="1"/>
</dbReference>
<comment type="caution">
    <text evidence="2">The sequence shown here is derived from an EMBL/GenBank/DDBJ whole genome shotgun (WGS) entry which is preliminary data.</text>
</comment>
<dbReference type="OrthoDB" id="9786100at2"/>
<sequence length="216" mass="24732">MSLTHQWDYLRRQLRVLVRHVRYADAAWSESGRRARAEALATLFHTVNSWLRESGAEHWICYGTLLGYWREGCILSHDRDVDFAAPAGAYEHLKAAASRLPDGFTLHDTSHRHGGPKLYINYRGWEADIYFLVEERGTLRTILNSPNPGDTAPFPRDWFYPARTADFLGTPTQVPPEPELYLKHTYGYTGPDAEMDPVTRYYRPRAGAAPAVKPRE</sequence>
<keyword evidence="3" id="KW-1185">Reference proteome</keyword>
<organism evidence="2 3">
    <name type="scientific">Rariglobus hedericola</name>
    <dbReference type="NCBI Taxonomy" id="2597822"/>
    <lineage>
        <taxon>Bacteria</taxon>
        <taxon>Pseudomonadati</taxon>
        <taxon>Verrucomicrobiota</taxon>
        <taxon>Opitutia</taxon>
        <taxon>Opitutales</taxon>
        <taxon>Opitutaceae</taxon>
        <taxon>Rariglobus</taxon>
    </lineage>
</organism>
<evidence type="ECO:0000313" key="2">
    <source>
        <dbReference type="EMBL" id="TSJ79029.1"/>
    </source>
</evidence>
<accession>A0A556QQY2</accession>
<reference evidence="2 3" key="1">
    <citation type="submission" date="2019-07" db="EMBL/GenBank/DDBJ databases">
        <title>Description of 53C-WASEF.</title>
        <authorList>
            <person name="Pitt A."/>
            <person name="Hahn M.W."/>
        </authorList>
    </citation>
    <scope>NUCLEOTIDE SEQUENCE [LARGE SCALE GENOMIC DNA]</scope>
    <source>
        <strain evidence="2 3">53C-WASEF</strain>
    </source>
</reference>
<proteinExistence type="predicted"/>
<dbReference type="GO" id="GO:0009100">
    <property type="term" value="P:glycoprotein metabolic process"/>
    <property type="evidence" value="ECO:0007669"/>
    <property type="project" value="UniProtKB-ARBA"/>
</dbReference>
<dbReference type="RefSeq" id="WP_144229372.1">
    <property type="nucleotide sequence ID" value="NZ_CBCRVV010000005.1"/>
</dbReference>
<feature type="domain" description="LicD/FKTN/FKRP nucleotidyltransferase" evidence="1">
    <location>
        <begin position="53"/>
        <end position="113"/>
    </location>
</feature>
<gene>
    <name evidence="2" type="ORF">FPL22_06960</name>
</gene>
<dbReference type="InterPro" id="IPR052613">
    <property type="entry name" value="LicD_transferase"/>
</dbReference>
<dbReference type="InterPro" id="IPR007074">
    <property type="entry name" value="LicD/FKTN/FKRP_NTP_transf"/>
</dbReference>
<protein>
    <recommendedName>
        <fullName evidence="1">LicD/FKTN/FKRP nucleotidyltransferase domain-containing protein</fullName>
    </recommendedName>
</protein>
<evidence type="ECO:0000313" key="3">
    <source>
        <dbReference type="Proteomes" id="UP000315648"/>
    </source>
</evidence>
<dbReference type="Pfam" id="PF04991">
    <property type="entry name" value="LicD"/>
    <property type="match status" value="1"/>
</dbReference>
<evidence type="ECO:0000259" key="1">
    <source>
        <dbReference type="Pfam" id="PF04991"/>
    </source>
</evidence>